<evidence type="ECO:0000259" key="5">
    <source>
        <dbReference type="PROSITE" id="PS51078"/>
    </source>
</evidence>
<evidence type="ECO:0000256" key="1">
    <source>
        <dbReference type="ARBA" id="ARBA00023015"/>
    </source>
</evidence>
<comment type="caution">
    <text evidence="6">The sequence shown here is derived from an EMBL/GenBank/DDBJ whole genome shotgun (WGS) entry which is preliminary data.</text>
</comment>
<dbReference type="Gene3D" id="1.10.10.10">
    <property type="entry name" value="Winged helix-like DNA-binding domain superfamily/Winged helix DNA-binding domain"/>
    <property type="match status" value="1"/>
</dbReference>
<dbReference type="PANTHER" id="PTHR30136:SF7">
    <property type="entry name" value="HTH-TYPE TRANSCRIPTIONAL REGULATOR KDGR-RELATED"/>
    <property type="match status" value="1"/>
</dbReference>
<evidence type="ECO:0000256" key="2">
    <source>
        <dbReference type="ARBA" id="ARBA00023125"/>
    </source>
</evidence>
<protein>
    <submittedName>
        <fullName evidence="6">IclR family transcriptional regulator</fullName>
    </submittedName>
</protein>
<dbReference type="InterPro" id="IPR050707">
    <property type="entry name" value="HTH_MetabolicPath_Reg"/>
</dbReference>
<dbReference type="PANTHER" id="PTHR30136">
    <property type="entry name" value="HELIX-TURN-HELIX TRANSCRIPTIONAL REGULATOR, ICLR FAMILY"/>
    <property type="match status" value="1"/>
</dbReference>
<keyword evidence="3" id="KW-0804">Transcription</keyword>
<evidence type="ECO:0000313" key="7">
    <source>
        <dbReference type="Proteomes" id="UP000286482"/>
    </source>
</evidence>
<dbReference type="Pfam" id="PF09339">
    <property type="entry name" value="HTH_IclR"/>
    <property type="match status" value="1"/>
</dbReference>
<organism evidence="6 7">
    <name type="scientific">Alginatibacterium sediminis</name>
    <dbReference type="NCBI Taxonomy" id="2164068"/>
    <lineage>
        <taxon>Bacteria</taxon>
        <taxon>Pseudomonadati</taxon>
        <taxon>Pseudomonadota</taxon>
        <taxon>Gammaproteobacteria</taxon>
        <taxon>Alteromonadales</taxon>
        <taxon>Alteromonadaceae</taxon>
        <taxon>Alginatibacterium</taxon>
    </lineage>
</organism>
<evidence type="ECO:0000313" key="6">
    <source>
        <dbReference type="EMBL" id="RKF17955.1"/>
    </source>
</evidence>
<dbReference type="EMBL" id="RAQO01000006">
    <property type="protein sequence ID" value="RKF17955.1"/>
    <property type="molecule type" value="Genomic_DNA"/>
</dbReference>
<dbReference type="PROSITE" id="PS51078">
    <property type="entry name" value="ICLR_ED"/>
    <property type="match status" value="1"/>
</dbReference>
<dbReference type="InterPro" id="IPR005471">
    <property type="entry name" value="Tscrpt_reg_IclR_N"/>
</dbReference>
<dbReference type="GO" id="GO:0003677">
    <property type="term" value="F:DNA binding"/>
    <property type="evidence" value="ECO:0007669"/>
    <property type="project" value="UniProtKB-KW"/>
</dbReference>
<keyword evidence="1" id="KW-0805">Transcription regulation</keyword>
<sequence length="256" mass="27991">MTATTTNKYAAPALEKGLDIIEYLSSVTSPQSQAEIAQGLGRGPNEIYRILIGLETRGYLLRDQISSKYKLSLKLYGLTRSLSPIDQLRQQAMPLMEELAVEIGQSCYLGVLYESKVMIIVQARPQSPISLSINEGSLLPTSATSPGKILLAHSRDTVRDMILERDERYLSFSASKKALFLKELQSIQENGHVSGESSIADGVIDCSVLVGRNQGEIIASLTVSSLSSKLSKQTQSETIIEKLNTTSNQIRQNLGL</sequence>
<dbReference type="Proteomes" id="UP000286482">
    <property type="component" value="Unassembled WGS sequence"/>
</dbReference>
<feature type="domain" description="HTH iclR-type" evidence="4">
    <location>
        <begin position="11"/>
        <end position="73"/>
    </location>
</feature>
<gene>
    <name evidence="6" type="ORF">DBZ36_11950</name>
</gene>
<dbReference type="GO" id="GO:0003700">
    <property type="term" value="F:DNA-binding transcription factor activity"/>
    <property type="evidence" value="ECO:0007669"/>
    <property type="project" value="TreeGrafter"/>
</dbReference>
<dbReference type="AlphaFoldDB" id="A0A420EBA0"/>
<dbReference type="SUPFAM" id="SSF46785">
    <property type="entry name" value="Winged helix' DNA-binding domain"/>
    <property type="match status" value="1"/>
</dbReference>
<dbReference type="InterPro" id="IPR029016">
    <property type="entry name" value="GAF-like_dom_sf"/>
</dbReference>
<keyword evidence="7" id="KW-1185">Reference proteome</keyword>
<dbReference type="InterPro" id="IPR036390">
    <property type="entry name" value="WH_DNA-bd_sf"/>
</dbReference>
<evidence type="ECO:0000256" key="3">
    <source>
        <dbReference type="ARBA" id="ARBA00023163"/>
    </source>
</evidence>
<name>A0A420EBA0_9ALTE</name>
<dbReference type="InterPro" id="IPR014757">
    <property type="entry name" value="Tscrpt_reg_IclR_C"/>
</dbReference>
<dbReference type="InterPro" id="IPR036388">
    <property type="entry name" value="WH-like_DNA-bd_sf"/>
</dbReference>
<reference evidence="6 7" key="1">
    <citation type="submission" date="2018-09" db="EMBL/GenBank/DDBJ databases">
        <authorList>
            <person name="Wang Z."/>
        </authorList>
    </citation>
    <scope>NUCLEOTIDE SEQUENCE [LARGE SCALE GENOMIC DNA]</scope>
    <source>
        <strain evidence="6 7">ALS 81</strain>
    </source>
</reference>
<dbReference type="GO" id="GO:0045892">
    <property type="term" value="P:negative regulation of DNA-templated transcription"/>
    <property type="evidence" value="ECO:0007669"/>
    <property type="project" value="TreeGrafter"/>
</dbReference>
<accession>A0A420EBA0</accession>
<feature type="domain" description="IclR-ED" evidence="5">
    <location>
        <begin position="74"/>
        <end position="256"/>
    </location>
</feature>
<dbReference type="RefSeq" id="WP_120355181.1">
    <property type="nucleotide sequence ID" value="NZ_RAQO01000006.1"/>
</dbReference>
<proteinExistence type="predicted"/>
<dbReference type="Gene3D" id="3.30.450.40">
    <property type="match status" value="1"/>
</dbReference>
<dbReference type="PROSITE" id="PS51077">
    <property type="entry name" value="HTH_ICLR"/>
    <property type="match status" value="1"/>
</dbReference>
<dbReference type="SUPFAM" id="SSF55781">
    <property type="entry name" value="GAF domain-like"/>
    <property type="match status" value="1"/>
</dbReference>
<dbReference type="Pfam" id="PF01614">
    <property type="entry name" value="IclR_C"/>
    <property type="match status" value="1"/>
</dbReference>
<dbReference type="OrthoDB" id="9807558at2"/>
<evidence type="ECO:0000259" key="4">
    <source>
        <dbReference type="PROSITE" id="PS51077"/>
    </source>
</evidence>
<dbReference type="SMART" id="SM00346">
    <property type="entry name" value="HTH_ICLR"/>
    <property type="match status" value="1"/>
</dbReference>
<keyword evidence="2" id="KW-0238">DNA-binding</keyword>